<reference evidence="1" key="2">
    <citation type="submission" date="2020-02" db="EMBL/GenBank/DDBJ databases">
        <authorList>
            <person name="Gilchrist C.L.M."/>
            <person name="Chooi Y.-H."/>
        </authorList>
    </citation>
    <scope>NUCLEOTIDE SEQUENCE</scope>
    <source>
        <strain evidence="1">MST-FP2251</strain>
    </source>
</reference>
<evidence type="ECO:0000313" key="2">
    <source>
        <dbReference type="Proteomes" id="UP001194746"/>
    </source>
</evidence>
<accession>A0AAD4GQ42</accession>
<reference evidence="1" key="1">
    <citation type="journal article" date="2019" name="Beilstein J. Org. Chem.">
        <title>Nanangenines: drimane sesquiterpenoids as the dominant metabolite cohort of a novel Australian fungus, Aspergillus nanangensis.</title>
        <authorList>
            <person name="Lacey H.J."/>
            <person name="Gilchrist C.L.M."/>
            <person name="Crombie A."/>
            <person name="Kalaitzis J.A."/>
            <person name="Vuong D."/>
            <person name="Rutledge P.J."/>
            <person name="Turner P."/>
            <person name="Pitt J.I."/>
            <person name="Lacey E."/>
            <person name="Chooi Y.H."/>
            <person name="Piggott A.M."/>
        </authorList>
    </citation>
    <scope>NUCLEOTIDE SEQUENCE</scope>
    <source>
        <strain evidence="1">MST-FP2251</strain>
    </source>
</reference>
<evidence type="ECO:0008006" key="3">
    <source>
        <dbReference type="Google" id="ProtNLM"/>
    </source>
</evidence>
<proteinExistence type="predicted"/>
<sequence length="407" mass="47091">MLTELSSEILCHIAKGLDFQQDRYHLPVSCRRLYDVLLPSLFSHIRLCETRRMHSIRQVSQFLYAIVRNPTLANSVRVLELGCWETRKDDSETDFEYDEAVIQTLLDESTCSEEEKTQWEQDVKFGITDAWLALLIPRLRALRKINLTWPFSRDRLYVSKMLVRAVSGEGPGFPHLDEAFGSWYDTENGANTTLMHPFLEFPAVRKLGGFSLEENVHDSGQSRPCSSISSRITDIEGQMRHTACVGYDDFNPRALYQSLLLHKNSLERIWLGSDEEPLSDDNPWMRSFVDFSVLKTLKVSIKGIAFLDNEDEPTRQLTNVFPPSLENLYLWECDRELFGWAIEQLESLIDSEHLPKLTTLNFELPKMEDPDDQQKLEQLGRQCEDAGIAFNADDWVYWPFFPSFFPG</sequence>
<protein>
    <recommendedName>
        <fullName evidence="3">F-box domain-containing protein</fullName>
    </recommendedName>
</protein>
<comment type="caution">
    <text evidence="1">The sequence shown here is derived from an EMBL/GenBank/DDBJ whole genome shotgun (WGS) entry which is preliminary data.</text>
</comment>
<dbReference type="EMBL" id="VCAU01000138">
    <property type="protein sequence ID" value="KAF9884008.1"/>
    <property type="molecule type" value="Genomic_DNA"/>
</dbReference>
<dbReference type="Proteomes" id="UP001194746">
    <property type="component" value="Unassembled WGS sequence"/>
</dbReference>
<gene>
    <name evidence="1" type="ORF">FE257_002396</name>
</gene>
<keyword evidence="2" id="KW-1185">Reference proteome</keyword>
<dbReference type="AlphaFoldDB" id="A0AAD4GQ42"/>
<evidence type="ECO:0000313" key="1">
    <source>
        <dbReference type="EMBL" id="KAF9884008.1"/>
    </source>
</evidence>
<name>A0AAD4GQ42_ASPNN</name>
<organism evidence="1 2">
    <name type="scientific">Aspergillus nanangensis</name>
    <dbReference type="NCBI Taxonomy" id="2582783"/>
    <lineage>
        <taxon>Eukaryota</taxon>
        <taxon>Fungi</taxon>
        <taxon>Dikarya</taxon>
        <taxon>Ascomycota</taxon>
        <taxon>Pezizomycotina</taxon>
        <taxon>Eurotiomycetes</taxon>
        <taxon>Eurotiomycetidae</taxon>
        <taxon>Eurotiales</taxon>
        <taxon>Aspergillaceae</taxon>
        <taxon>Aspergillus</taxon>
        <taxon>Aspergillus subgen. Circumdati</taxon>
    </lineage>
</organism>